<dbReference type="Proteomes" id="UP000247810">
    <property type="component" value="Unassembled WGS sequence"/>
</dbReference>
<feature type="compositionally biased region" description="Basic residues" evidence="1">
    <location>
        <begin position="25"/>
        <end position="39"/>
    </location>
</feature>
<evidence type="ECO:0000313" key="2">
    <source>
        <dbReference type="EMBL" id="PYH87382.1"/>
    </source>
</evidence>
<dbReference type="EMBL" id="KZ826267">
    <property type="protein sequence ID" value="PYH87382.1"/>
    <property type="molecule type" value="Genomic_DNA"/>
</dbReference>
<reference evidence="2 3" key="1">
    <citation type="submission" date="2018-02" db="EMBL/GenBank/DDBJ databases">
        <title>The genomes of Aspergillus section Nigri reveals drivers in fungal speciation.</title>
        <authorList>
            <consortium name="DOE Joint Genome Institute"/>
            <person name="Vesth T.C."/>
            <person name="Nybo J."/>
            <person name="Theobald S."/>
            <person name="Brandl J."/>
            <person name="Frisvad J.C."/>
            <person name="Nielsen K.F."/>
            <person name="Lyhne E.K."/>
            <person name="Kogle M.E."/>
            <person name="Kuo A."/>
            <person name="Riley R."/>
            <person name="Clum A."/>
            <person name="Nolan M."/>
            <person name="Lipzen A."/>
            <person name="Salamov A."/>
            <person name="Henrissat B."/>
            <person name="Wiebenga A."/>
            <person name="De vries R.P."/>
            <person name="Grigoriev I.V."/>
            <person name="Mortensen U.H."/>
            <person name="Andersen M.R."/>
            <person name="Baker S.E."/>
        </authorList>
    </citation>
    <scope>NUCLEOTIDE SEQUENCE [LARGE SCALE GENOMIC DNA]</scope>
    <source>
        <strain evidence="2 3">CBS 707.79</strain>
    </source>
</reference>
<name>A0A319E8H6_9EURO</name>
<dbReference type="AlphaFoldDB" id="A0A319E8H6"/>
<evidence type="ECO:0000256" key="1">
    <source>
        <dbReference type="SAM" id="MobiDB-lite"/>
    </source>
</evidence>
<accession>A0A319E8H6</accession>
<dbReference type="VEuPathDB" id="FungiDB:BO71DRAFT_404705"/>
<feature type="compositionally biased region" description="Basic and acidic residues" evidence="1">
    <location>
        <begin position="40"/>
        <end position="49"/>
    </location>
</feature>
<keyword evidence="3" id="KW-1185">Reference proteome</keyword>
<organism evidence="2 3">
    <name type="scientific">Aspergillus ellipticus CBS 707.79</name>
    <dbReference type="NCBI Taxonomy" id="1448320"/>
    <lineage>
        <taxon>Eukaryota</taxon>
        <taxon>Fungi</taxon>
        <taxon>Dikarya</taxon>
        <taxon>Ascomycota</taxon>
        <taxon>Pezizomycotina</taxon>
        <taxon>Eurotiomycetes</taxon>
        <taxon>Eurotiomycetidae</taxon>
        <taxon>Eurotiales</taxon>
        <taxon>Aspergillaceae</taxon>
        <taxon>Aspergillus</taxon>
        <taxon>Aspergillus subgen. Circumdati</taxon>
    </lineage>
</organism>
<sequence>MAAGGGWRWLIARVRSRVDRGGWHLGHRRPGDRRRIGRGRTTDRRRRQDSGPWSEARMGRSQKNPNYRTEWQVVLPSWIAWEVSSAAPAAALFALPSL</sequence>
<proteinExistence type="predicted"/>
<protein>
    <submittedName>
        <fullName evidence="2">Uncharacterized protein</fullName>
    </submittedName>
</protein>
<evidence type="ECO:0000313" key="3">
    <source>
        <dbReference type="Proteomes" id="UP000247810"/>
    </source>
</evidence>
<feature type="region of interest" description="Disordered" evidence="1">
    <location>
        <begin position="21"/>
        <end position="62"/>
    </location>
</feature>
<gene>
    <name evidence="2" type="ORF">BO71DRAFT_404705</name>
</gene>